<evidence type="ECO:0000313" key="2">
    <source>
        <dbReference type="Proteomes" id="UP000663879"/>
    </source>
</evidence>
<sequence length="124" mass="14906">MTKRVNCWAHAIRSIDKRLIVFNDKIRKEIRLDIVNMQAIFRDDLFVHATQLFKKKWIEKNYSSIKEFIDYFMSQWISKDSGWYEGYVDGLCLPSTSNGLESFHDKIKQALNRKRLRLIEFLNE</sequence>
<evidence type="ECO:0008006" key="3">
    <source>
        <dbReference type="Google" id="ProtNLM"/>
    </source>
</evidence>
<accession>A0A814E818</accession>
<name>A0A814E818_9BILA</name>
<comment type="caution">
    <text evidence="1">The sequence shown here is derived from an EMBL/GenBank/DDBJ whole genome shotgun (WGS) entry which is preliminary data.</text>
</comment>
<keyword evidence="2" id="KW-1185">Reference proteome</keyword>
<dbReference type="AlphaFoldDB" id="A0A814E818"/>
<protein>
    <recommendedName>
        <fullName evidence="3">Transposase</fullName>
    </recommendedName>
</protein>
<dbReference type="EMBL" id="CAJNOC010003090">
    <property type="protein sequence ID" value="CAF0967301.1"/>
    <property type="molecule type" value="Genomic_DNA"/>
</dbReference>
<proteinExistence type="predicted"/>
<evidence type="ECO:0000313" key="1">
    <source>
        <dbReference type="EMBL" id="CAF0967301.1"/>
    </source>
</evidence>
<reference evidence="1" key="1">
    <citation type="submission" date="2021-02" db="EMBL/GenBank/DDBJ databases">
        <authorList>
            <person name="Nowell W R."/>
        </authorList>
    </citation>
    <scope>NUCLEOTIDE SEQUENCE</scope>
    <source>
        <strain evidence="1">Ploen Becks lab</strain>
    </source>
</reference>
<dbReference type="Proteomes" id="UP000663879">
    <property type="component" value="Unassembled WGS sequence"/>
</dbReference>
<dbReference type="OrthoDB" id="119028at2759"/>
<gene>
    <name evidence="1" type="ORF">OXX778_LOCUS14732</name>
</gene>
<organism evidence="1 2">
    <name type="scientific">Brachionus calyciflorus</name>
    <dbReference type="NCBI Taxonomy" id="104777"/>
    <lineage>
        <taxon>Eukaryota</taxon>
        <taxon>Metazoa</taxon>
        <taxon>Spiralia</taxon>
        <taxon>Gnathifera</taxon>
        <taxon>Rotifera</taxon>
        <taxon>Eurotatoria</taxon>
        <taxon>Monogononta</taxon>
        <taxon>Pseudotrocha</taxon>
        <taxon>Ploima</taxon>
        <taxon>Brachionidae</taxon>
        <taxon>Brachionus</taxon>
    </lineage>
</organism>